<dbReference type="NCBIfam" id="TIGR02122">
    <property type="entry name" value="TRAP_TAXI"/>
    <property type="match status" value="1"/>
</dbReference>
<keyword evidence="2" id="KW-1185">Reference proteome</keyword>
<evidence type="ECO:0000313" key="2">
    <source>
        <dbReference type="Proteomes" id="UP000632289"/>
    </source>
</evidence>
<dbReference type="EMBL" id="JACXYU010000006">
    <property type="protein sequence ID" value="MBD3932601.1"/>
    <property type="molecule type" value="Genomic_DNA"/>
</dbReference>
<dbReference type="AlphaFoldDB" id="A0A927F1I3"/>
<organism evidence="1 2">
    <name type="scientific">Streptomyces chumphonensis</name>
    <dbReference type="NCBI Taxonomy" id="1214925"/>
    <lineage>
        <taxon>Bacteria</taxon>
        <taxon>Bacillati</taxon>
        <taxon>Actinomycetota</taxon>
        <taxon>Actinomycetes</taxon>
        <taxon>Kitasatosporales</taxon>
        <taxon>Streptomycetaceae</taxon>
        <taxon>Streptomyces</taxon>
    </lineage>
</organism>
<reference evidence="1" key="1">
    <citation type="submission" date="2020-09" db="EMBL/GenBank/DDBJ databases">
        <title>Secondary metabolite and genome analysis of marine Streptomyces chumphonensis KK1-2T.</title>
        <authorList>
            <person name="Phongsopitanun W."/>
            <person name="Kanchanasin P."/>
            <person name="Pittayakhajonwut P."/>
            <person name="Suwanborirux K."/>
            <person name="Tanasupawat S."/>
        </authorList>
    </citation>
    <scope>NUCLEOTIDE SEQUENCE</scope>
    <source>
        <strain evidence="1">KK1-2</strain>
    </source>
</reference>
<dbReference type="SUPFAM" id="SSF53850">
    <property type="entry name" value="Periplasmic binding protein-like II"/>
    <property type="match status" value="1"/>
</dbReference>
<protein>
    <submittedName>
        <fullName evidence="1">TAXI family TRAP transporter solute-binding subunit</fullName>
    </submittedName>
</protein>
<sequence length="331" mass="35550">MATLRIRRLGRRRALEAGAALVALALLAWWLLPADAPSPGGRVTFATGVPTGVYERYGALLEQRVRTELPELEMELRPSQGSVENIRRVLSGEADFTIAQADAVAAHLGAGGPDAARLRACARLYDDYIQLVVPADSPVRTAADLAGLRVGVGELESGVRPIARRLLTAAGLDPDREVTTVHEGIDTMPGMLEGGRLDAFFWSGGLPTGAVQSLAARSDVRLVGLGDLVPALHAQDPVARHYRAAVMPADAYPDVQRGEGVETVAVANLLVTAQRADPDVTAALTRVLIRNRDRIAHEVHAAQRVDLRTAIYTDPLPLHEGARRYYRAVKP</sequence>
<name>A0A927F1I3_9ACTN</name>
<dbReference type="InterPro" id="IPR011852">
    <property type="entry name" value="TRAP_TAXI"/>
</dbReference>
<proteinExistence type="predicted"/>
<dbReference type="Proteomes" id="UP000632289">
    <property type="component" value="Unassembled WGS sequence"/>
</dbReference>
<dbReference type="PROSITE" id="PS51318">
    <property type="entry name" value="TAT"/>
    <property type="match status" value="1"/>
</dbReference>
<dbReference type="PANTHER" id="PTHR42941">
    <property type="entry name" value="SLL1037 PROTEIN"/>
    <property type="match status" value="1"/>
</dbReference>
<dbReference type="Pfam" id="PF16868">
    <property type="entry name" value="NMT1_3"/>
    <property type="match status" value="1"/>
</dbReference>
<accession>A0A927F1I3</accession>
<dbReference type="RefSeq" id="WP_191209907.1">
    <property type="nucleotide sequence ID" value="NZ_BAABKL010000014.1"/>
</dbReference>
<dbReference type="PANTHER" id="PTHR42941:SF1">
    <property type="entry name" value="SLL1037 PROTEIN"/>
    <property type="match status" value="1"/>
</dbReference>
<dbReference type="Gene3D" id="3.40.190.10">
    <property type="entry name" value="Periplasmic binding protein-like II"/>
    <property type="match status" value="2"/>
</dbReference>
<comment type="caution">
    <text evidence="1">The sequence shown here is derived from an EMBL/GenBank/DDBJ whole genome shotgun (WGS) entry which is preliminary data.</text>
</comment>
<evidence type="ECO:0000313" key="1">
    <source>
        <dbReference type="EMBL" id="MBD3932601.1"/>
    </source>
</evidence>
<dbReference type="InterPro" id="IPR006311">
    <property type="entry name" value="TAT_signal"/>
</dbReference>
<gene>
    <name evidence="1" type="ORF">IF129_13700</name>
</gene>